<evidence type="ECO:0000313" key="3">
    <source>
        <dbReference type="Proteomes" id="UP000000683"/>
    </source>
</evidence>
<gene>
    <name evidence="2" type="ordered locus">ambt_06010</name>
</gene>
<feature type="compositionally biased region" description="Acidic residues" evidence="1">
    <location>
        <begin position="10"/>
        <end position="19"/>
    </location>
</feature>
<feature type="compositionally biased region" description="Basic and acidic residues" evidence="1">
    <location>
        <begin position="37"/>
        <end position="55"/>
    </location>
</feature>
<name>F5ZBE6_ALTNA</name>
<evidence type="ECO:0000313" key="2">
    <source>
        <dbReference type="EMBL" id="AEF02739.1"/>
    </source>
</evidence>
<reference evidence="2 3" key="1">
    <citation type="journal article" date="2011" name="J. Bacteriol.">
        <title>Complete genome sequence of the polycyclic aromatic hydrocarbon-degrading bacterium Alteromonas sp. strain SN2.</title>
        <authorList>
            <person name="Jin H.M."/>
            <person name="Jeong H."/>
            <person name="Moon E.J."/>
            <person name="Math R.K."/>
            <person name="Lee K."/>
            <person name="Kim H.J."/>
            <person name="Jeon C.O."/>
            <person name="Oh T.K."/>
            <person name="Kim J.F."/>
        </authorList>
    </citation>
    <scope>NUCLEOTIDE SEQUENCE [LARGE SCALE GENOMIC DNA]</scope>
    <source>
        <strain evidence="3">JCM 17741 / KACC 18427 / KCTC 11700BP / SN2</strain>
    </source>
</reference>
<organism evidence="2 3">
    <name type="scientific">Alteromonas naphthalenivorans</name>
    <dbReference type="NCBI Taxonomy" id="715451"/>
    <lineage>
        <taxon>Bacteria</taxon>
        <taxon>Pseudomonadati</taxon>
        <taxon>Pseudomonadota</taxon>
        <taxon>Gammaproteobacteria</taxon>
        <taxon>Alteromonadales</taxon>
        <taxon>Alteromonadaceae</taxon>
        <taxon>Alteromonas/Salinimonas group</taxon>
        <taxon>Alteromonas</taxon>
    </lineage>
</organism>
<evidence type="ECO:0000256" key="1">
    <source>
        <dbReference type="SAM" id="MobiDB-lite"/>
    </source>
</evidence>
<dbReference type="KEGG" id="alt:ambt_06010"/>
<sequence>MSKDYRYQSEELDSVEEEDFHTKKVGTKRHQSVKNKQNRDFQRREKQRRLMHEGS</sequence>
<dbReference type="HOGENOM" id="CLU_3021651_0_0_6"/>
<dbReference type="EMBL" id="CP002339">
    <property type="protein sequence ID" value="AEF02739.1"/>
    <property type="molecule type" value="Genomic_DNA"/>
</dbReference>
<protein>
    <submittedName>
        <fullName evidence="2">Uncharacterized protein</fullName>
    </submittedName>
</protein>
<dbReference type="eggNOG" id="ENOG502ZEIB">
    <property type="taxonomic scope" value="Bacteria"/>
</dbReference>
<accession>F5ZBE6</accession>
<dbReference type="Proteomes" id="UP000000683">
    <property type="component" value="Chromosome"/>
</dbReference>
<dbReference type="RefSeq" id="WP_013783679.1">
    <property type="nucleotide sequence ID" value="NC_015554.1"/>
</dbReference>
<dbReference type="AlphaFoldDB" id="F5ZBE6"/>
<proteinExistence type="predicted"/>
<feature type="region of interest" description="Disordered" evidence="1">
    <location>
        <begin position="1"/>
        <end position="55"/>
    </location>
</feature>
<keyword evidence="3" id="KW-1185">Reference proteome</keyword>
<feature type="compositionally biased region" description="Basic residues" evidence="1">
    <location>
        <begin position="23"/>
        <end position="33"/>
    </location>
</feature>